<dbReference type="Pfam" id="PF25535">
    <property type="entry name" value="DUF7919"/>
    <property type="match status" value="1"/>
</dbReference>
<dbReference type="InterPro" id="IPR057679">
    <property type="entry name" value="DUF7919"/>
</dbReference>
<evidence type="ECO:0000259" key="1">
    <source>
        <dbReference type="Pfam" id="PF25535"/>
    </source>
</evidence>
<accession>A0ABV9W220</accession>
<evidence type="ECO:0000313" key="2">
    <source>
        <dbReference type="EMBL" id="MFC5001761.1"/>
    </source>
</evidence>
<dbReference type="EMBL" id="JBHSIU010000039">
    <property type="protein sequence ID" value="MFC5001761.1"/>
    <property type="molecule type" value="Genomic_DNA"/>
</dbReference>
<gene>
    <name evidence="2" type="ORF">ACFPIJ_28475</name>
</gene>
<sequence length="298" mass="34147">MDLPAKDRDLMAQHEQFDVLRSAVAGELGEHLQNLAQEQVRQRTGHDLDCRRYRRADSVQNRTSQPRTEFTSPTRIFSSVTYFADLTHAYSLFDHDTVRYEWGTLDYRPRYERLSVGWLDGSQPFDTGPVPDGFADALLDIVGNPAVNETRGLHGCEFCPSDTSLIADPRSDGESWLAFREIRVPARPGVMFAAPALIWHYVSAHAYRPPAEFVEAVQRYDAGWATEPSPWIPPDGERAVWGRTARNVMLRCVRCGQKFELHYTPDEPGRRALSLATQQLREQCPDHGKEWEFWDKIR</sequence>
<reference evidence="3" key="1">
    <citation type="journal article" date="2019" name="Int. J. Syst. Evol. Microbiol.">
        <title>The Global Catalogue of Microorganisms (GCM) 10K type strain sequencing project: providing services to taxonomists for standard genome sequencing and annotation.</title>
        <authorList>
            <consortium name="The Broad Institute Genomics Platform"/>
            <consortium name="The Broad Institute Genome Sequencing Center for Infectious Disease"/>
            <person name="Wu L."/>
            <person name="Ma J."/>
        </authorList>
    </citation>
    <scope>NUCLEOTIDE SEQUENCE [LARGE SCALE GENOMIC DNA]</scope>
    <source>
        <strain evidence="3">CGMCC 4.7152</strain>
    </source>
</reference>
<dbReference type="RefSeq" id="WP_380119194.1">
    <property type="nucleotide sequence ID" value="NZ_JBHSIU010000039.1"/>
</dbReference>
<feature type="domain" description="DUF7919" evidence="1">
    <location>
        <begin position="82"/>
        <end position="217"/>
    </location>
</feature>
<comment type="caution">
    <text evidence="2">The sequence shown here is derived from an EMBL/GenBank/DDBJ whole genome shotgun (WGS) entry which is preliminary data.</text>
</comment>
<name>A0ABV9W220_9ACTN</name>
<dbReference type="Proteomes" id="UP001595912">
    <property type="component" value="Unassembled WGS sequence"/>
</dbReference>
<organism evidence="2 3">
    <name type="scientific">Dactylosporangium cerinum</name>
    <dbReference type="NCBI Taxonomy" id="1434730"/>
    <lineage>
        <taxon>Bacteria</taxon>
        <taxon>Bacillati</taxon>
        <taxon>Actinomycetota</taxon>
        <taxon>Actinomycetes</taxon>
        <taxon>Micromonosporales</taxon>
        <taxon>Micromonosporaceae</taxon>
        <taxon>Dactylosporangium</taxon>
    </lineage>
</organism>
<proteinExistence type="predicted"/>
<evidence type="ECO:0000313" key="3">
    <source>
        <dbReference type="Proteomes" id="UP001595912"/>
    </source>
</evidence>
<keyword evidence="3" id="KW-1185">Reference proteome</keyword>
<protein>
    <recommendedName>
        <fullName evidence="1">DUF7919 domain-containing protein</fullName>
    </recommendedName>
</protein>